<feature type="domain" description="Ferrous iron transporter FeoA-like" evidence="2">
    <location>
        <begin position="2"/>
        <end position="73"/>
    </location>
</feature>
<dbReference type="InterPro" id="IPR008988">
    <property type="entry name" value="Transcriptional_repressor_C"/>
</dbReference>
<gene>
    <name evidence="3" type="ORF">ACFSKV_08785</name>
</gene>
<protein>
    <submittedName>
        <fullName evidence="3">Ferrous iron transport protein A</fullName>
    </submittedName>
</protein>
<dbReference type="Proteomes" id="UP001597414">
    <property type="component" value="Unassembled WGS sequence"/>
</dbReference>
<proteinExistence type="predicted"/>
<dbReference type="InterPro" id="IPR038157">
    <property type="entry name" value="FeoA_core_dom"/>
</dbReference>
<keyword evidence="1" id="KW-0408">Iron</keyword>
<evidence type="ECO:0000313" key="3">
    <source>
        <dbReference type="EMBL" id="MFD2201659.1"/>
    </source>
</evidence>
<keyword evidence="4" id="KW-1185">Reference proteome</keyword>
<accession>A0ABW5B8U9</accession>
<evidence type="ECO:0000259" key="2">
    <source>
        <dbReference type="SMART" id="SM00899"/>
    </source>
</evidence>
<dbReference type="InterPro" id="IPR007167">
    <property type="entry name" value="Fe-transptr_FeoA-like"/>
</dbReference>
<organism evidence="3 4">
    <name type="scientific">Shivajiella indica</name>
    <dbReference type="NCBI Taxonomy" id="872115"/>
    <lineage>
        <taxon>Bacteria</taxon>
        <taxon>Pseudomonadati</taxon>
        <taxon>Bacteroidota</taxon>
        <taxon>Cytophagia</taxon>
        <taxon>Cytophagales</taxon>
        <taxon>Cyclobacteriaceae</taxon>
        <taxon>Shivajiella</taxon>
    </lineage>
</organism>
<comment type="caution">
    <text evidence="3">The sequence shown here is derived from an EMBL/GenBank/DDBJ whole genome shotgun (WGS) entry which is preliminary data.</text>
</comment>
<dbReference type="SUPFAM" id="SSF50037">
    <property type="entry name" value="C-terminal domain of transcriptional repressors"/>
    <property type="match status" value="1"/>
</dbReference>
<reference evidence="4" key="1">
    <citation type="journal article" date="2019" name="Int. J. Syst. Evol. Microbiol.">
        <title>The Global Catalogue of Microorganisms (GCM) 10K type strain sequencing project: providing services to taxonomists for standard genome sequencing and annotation.</title>
        <authorList>
            <consortium name="The Broad Institute Genomics Platform"/>
            <consortium name="The Broad Institute Genome Sequencing Center for Infectious Disease"/>
            <person name="Wu L."/>
            <person name="Ma J."/>
        </authorList>
    </citation>
    <scope>NUCLEOTIDE SEQUENCE [LARGE SCALE GENOMIC DNA]</scope>
    <source>
        <strain evidence="4">KCTC 19812</strain>
    </source>
</reference>
<dbReference type="Gene3D" id="2.30.30.90">
    <property type="match status" value="1"/>
</dbReference>
<evidence type="ECO:0000313" key="4">
    <source>
        <dbReference type="Proteomes" id="UP001597414"/>
    </source>
</evidence>
<name>A0ABW5B8U9_9BACT</name>
<dbReference type="EMBL" id="JBHUIV010000014">
    <property type="protein sequence ID" value="MFD2201659.1"/>
    <property type="molecule type" value="Genomic_DNA"/>
</dbReference>
<dbReference type="RefSeq" id="WP_380801584.1">
    <property type="nucleotide sequence ID" value="NZ_JBHUIV010000014.1"/>
</dbReference>
<evidence type="ECO:0000256" key="1">
    <source>
        <dbReference type="ARBA" id="ARBA00023004"/>
    </source>
</evidence>
<sequence length="82" mass="9392">MINATDMIPNQPYQIESIQDSPFLVNFLEIGIFVGKRIKLLHKAPFSGPLAFEVEGNQVFMRKNEAKMIQVVPENEFLEVKL</sequence>
<dbReference type="SMART" id="SM00899">
    <property type="entry name" value="FeoA"/>
    <property type="match status" value="1"/>
</dbReference>
<dbReference type="Pfam" id="PF04023">
    <property type="entry name" value="FeoA"/>
    <property type="match status" value="1"/>
</dbReference>